<keyword evidence="6 10" id="KW-0479">Metal-binding</keyword>
<proteinExistence type="inferred from homology"/>
<feature type="binding site" evidence="10">
    <location>
        <position position="158"/>
    </location>
    <ligand>
        <name>Mn(2+)</name>
        <dbReference type="ChEBI" id="CHEBI:29035"/>
        <label>1</label>
    </ligand>
</feature>
<evidence type="ECO:0000256" key="6">
    <source>
        <dbReference type="ARBA" id="ARBA00022723"/>
    </source>
</evidence>
<dbReference type="PANTHER" id="PTHR43782:SF3">
    <property type="entry name" value="ARGINASE"/>
    <property type="match status" value="1"/>
</dbReference>
<comment type="pathway">
    <text evidence="1 12">Nitrogen metabolism; urea cycle; L-ornithine and urea from L-arginine: step 1/1.</text>
</comment>
<dbReference type="CDD" id="cd09989">
    <property type="entry name" value="Arginase"/>
    <property type="match status" value="1"/>
</dbReference>
<dbReference type="InterPro" id="IPR014033">
    <property type="entry name" value="Arginase"/>
</dbReference>
<dbReference type="GO" id="GO:0004053">
    <property type="term" value="F:arginase activity"/>
    <property type="evidence" value="ECO:0007669"/>
    <property type="project" value="UniProtKB-EC"/>
</dbReference>
<keyword evidence="5 12" id="KW-0056">Arginine metabolism</keyword>
<reference evidence="13" key="1">
    <citation type="submission" date="2014-11" db="EMBL/GenBank/DDBJ databases">
        <authorList>
            <person name="Geib S."/>
        </authorList>
    </citation>
    <scope>NUCLEOTIDE SEQUENCE</scope>
</reference>
<accession>A0A0A1WS89</accession>
<evidence type="ECO:0000256" key="4">
    <source>
        <dbReference type="ARBA" id="ARBA00022436"/>
    </source>
</evidence>
<comment type="cofactor">
    <cofactor evidence="10 12">
        <name>Mn(2+)</name>
        <dbReference type="ChEBI" id="CHEBI:29035"/>
    </cofactor>
    <text evidence="10 12">Binds 2 manganese ions per subunit.</text>
</comment>
<dbReference type="GO" id="GO:0030145">
    <property type="term" value="F:manganese ion binding"/>
    <property type="evidence" value="ECO:0007669"/>
    <property type="project" value="TreeGrafter"/>
</dbReference>
<feature type="binding site" evidence="10">
    <location>
        <position position="266"/>
    </location>
    <ligand>
        <name>Mn(2+)</name>
        <dbReference type="ChEBI" id="CHEBI:29035"/>
        <label>1</label>
    </ligand>
</feature>
<dbReference type="Gene3D" id="3.40.800.10">
    <property type="entry name" value="Ureohydrolase domain"/>
    <property type="match status" value="1"/>
</dbReference>
<dbReference type="UniPathway" id="UPA00158">
    <property type="reaction ID" value="UER00270"/>
</dbReference>
<dbReference type="PROSITE" id="PS51409">
    <property type="entry name" value="ARGINASE_2"/>
    <property type="match status" value="1"/>
</dbReference>
<dbReference type="CTD" id="46717"/>
<dbReference type="OrthoDB" id="9992747at2759"/>
<dbReference type="EC" id="3.5.3.1" evidence="2 12"/>
<dbReference type="GO" id="GO:0006525">
    <property type="term" value="P:arginine metabolic process"/>
    <property type="evidence" value="ECO:0007669"/>
    <property type="project" value="UniProtKB-KW"/>
</dbReference>
<dbReference type="FunFam" id="3.40.800.10:FF:000012">
    <property type="entry name" value="Arginase"/>
    <property type="match status" value="1"/>
</dbReference>
<dbReference type="GO" id="GO:0000050">
    <property type="term" value="P:urea cycle"/>
    <property type="evidence" value="ECO:0007669"/>
    <property type="project" value="UniProtKB-UniPathway"/>
</dbReference>
<dbReference type="AlphaFoldDB" id="A0A0A1WS89"/>
<dbReference type="Pfam" id="PF00491">
    <property type="entry name" value="Arginase"/>
    <property type="match status" value="1"/>
</dbReference>
<dbReference type="GO" id="GO:0005829">
    <property type="term" value="C:cytosol"/>
    <property type="evidence" value="ECO:0007669"/>
    <property type="project" value="TreeGrafter"/>
</dbReference>
<dbReference type="EMBL" id="GBXI01012580">
    <property type="protein sequence ID" value="JAD01712.1"/>
    <property type="molecule type" value="Transcribed_RNA"/>
</dbReference>
<dbReference type="PIRSF" id="PIRSF036979">
    <property type="entry name" value="Arginase"/>
    <property type="match status" value="1"/>
</dbReference>
<evidence type="ECO:0000256" key="9">
    <source>
        <dbReference type="ARBA" id="ARBA00047391"/>
    </source>
</evidence>
<evidence type="ECO:0000256" key="11">
    <source>
        <dbReference type="PROSITE-ProRule" id="PRU00742"/>
    </source>
</evidence>
<dbReference type="InterPro" id="IPR023696">
    <property type="entry name" value="Ureohydrolase_dom_sf"/>
</dbReference>
<dbReference type="NCBIfam" id="TIGR01229">
    <property type="entry name" value="rocF_arginase"/>
    <property type="match status" value="1"/>
</dbReference>
<evidence type="ECO:0000313" key="13">
    <source>
        <dbReference type="EMBL" id="JAD01712.1"/>
    </source>
</evidence>
<evidence type="ECO:0000256" key="7">
    <source>
        <dbReference type="ARBA" id="ARBA00022801"/>
    </source>
</evidence>
<keyword evidence="4 12" id="KW-0835">Urea cycle</keyword>
<feature type="binding site" evidence="10">
    <location>
        <position position="162"/>
    </location>
    <ligand>
        <name>Mn(2+)</name>
        <dbReference type="ChEBI" id="CHEBI:29035"/>
        <label>1</label>
    </ligand>
</feature>
<dbReference type="SUPFAM" id="SSF52768">
    <property type="entry name" value="Arginase/deacetylase"/>
    <property type="match status" value="1"/>
</dbReference>
<feature type="binding site" evidence="10">
    <location>
        <position position="160"/>
    </location>
    <ligand>
        <name>Mn(2+)</name>
        <dbReference type="ChEBI" id="CHEBI:29035"/>
        <label>1</label>
    </ligand>
</feature>
<reference evidence="13" key="2">
    <citation type="journal article" date="2015" name="Gigascience">
        <title>Reconstructing a comprehensive transcriptome assembly of a white-pupal translocated strain of the pest fruit fly Bactrocera cucurbitae.</title>
        <authorList>
            <person name="Sim S.B."/>
            <person name="Calla B."/>
            <person name="Hall B."/>
            <person name="DeRego T."/>
            <person name="Geib S.M."/>
        </authorList>
    </citation>
    <scope>NUCLEOTIDE SEQUENCE</scope>
</reference>
<evidence type="ECO:0000256" key="12">
    <source>
        <dbReference type="RuleBase" id="RU361159"/>
    </source>
</evidence>
<gene>
    <name evidence="13" type="primary">ARG1</name>
    <name evidence="13" type="ORF">g.36372</name>
</gene>
<feature type="binding site" evidence="10">
    <location>
        <position position="264"/>
    </location>
    <ligand>
        <name>Mn(2+)</name>
        <dbReference type="ChEBI" id="CHEBI:29035"/>
        <label>1</label>
    </ligand>
</feature>
<feature type="binding site" evidence="10">
    <location>
        <position position="135"/>
    </location>
    <ligand>
        <name>Mn(2+)</name>
        <dbReference type="ChEBI" id="CHEBI:29035"/>
        <label>1</label>
    </ligand>
</feature>
<evidence type="ECO:0000256" key="3">
    <source>
        <dbReference type="ARBA" id="ARBA00018123"/>
    </source>
</evidence>
<organism evidence="13">
    <name type="scientific">Zeugodacus cucurbitae</name>
    <name type="common">Melon fruit fly</name>
    <name type="synonym">Bactrocera cucurbitae</name>
    <dbReference type="NCBI Taxonomy" id="28588"/>
    <lineage>
        <taxon>Eukaryota</taxon>
        <taxon>Metazoa</taxon>
        <taxon>Ecdysozoa</taxon>
        <taxon>Arthropoda</taxon>
        <taxon>Hexapoda</taxon>
        <taxon>Insecta</taxon>
        <taxon>Pterygota</taxon>
        <taxon>Neoptera</taxon>
        <taxon>Endopterygota</taxon>
        <taxon>Diptera</taxon>
        <taxon>Brachycera</taxon>
        <taxon>Muscomorpha</taxon>
        <taxon>Tephritoidea</taxon>
        <taxon>Tephritidae</taxon>
        <taxon>Zeugodacus</taxon>
        <taxon>Zeugodacus</taxon>
    </lineage>
</organism>
<dbReference type="InterPro" id="IPR006035">
    <property type="entry name" value="Ureohydrolase"/>
</dbReference>
<dbReference type="GeneID" id="105208770"/>
<evidence type="ECO:0000256" key="10">
    <source>
        <dbReference type="PIRSR" id="PIRSR036979-1"/>
    </source>
</evidence>
<sequence length="356" mass="39125">MLKRCATRVTCQLKHTQHCRYSSSASNVESESKARLGIIGVPFSKGQGKGGVEKAPALLREHGLVPLLEQVSCGQLEVHDYGDLQFDVDPIPTEAPEYSKIKNYGEFMGCNRALIRKVQQLLQENDQFLTIGGDHAIGFGSVAGHLQHTPNLSLVWVDAHADINLHNTSESGNIHGMPVSFLLKELRVFWQHAKLEQTAPVCLAADQLVYIGLRDIDPYEAYILNKLGIRAFAMDSVDKYGISKIIERTLDSLKPQNKIHVSFDIDALDKTVAPSTGTAVCAGLTLREGISVVEALRDTNRVQGIDLVELNPSLGNEQDVNTTVASSLELLKSICGYKRSGNFANIKMDLFETLKN</sequence>
<dbReference type="PANTHER" id="PTHR43782">
    <property type="entry name" value="ARGINASE"/>
    <property type="match status" value="1"/>
</dbReference>
<evidence type="ECO:0000256" key="8">
    <source>
        <dbReference type="ARBA" id="ARBA00023211"/>
    </source>
</evidence>
<comment type="catalytic activity">
    <reaction evidence="9 12">
        <text>L-arginine + H2O = urea + L-ornithine</text>
        <dbReference type="Rhea" id="RHEA:20569"/>
        <dbReference type="ChEBI" id="CHEBI:15377"/>
        <dbReference type="ChEBI" id="CHEBI:16199"/>
        <dbReference type="ChEBI" id="CHEBI:32682"/>
        <dbReference type="ChEBI" id="CHEBI:46911"/>
        <dbReference type="EC" id="3.5.3.1"/>
    </reaction>
</comment>
<dbReference type="GO" id="GO:0005634">
    <property type="term" value="C:nucleus"/>
    <property type="evidence" value="ECO:0007669"/>
    <property type="project" value="TreeGrafter"/>
</dbReference>
<dbReference type="PRINTS" id="PR00116">
    <property type="entry name" value="ARGINASE"/>
</dbReference>
<protein>
    <recommendedName>
        <fullName evidence="3 12">Arginase</fullName>
        <ecNumber evidence="2 12">3.5.3.1</ecNumber>
    </recommendedName>
</protein>
<keyword evidence="8 10" id="KW-0464">Manganese</keyword>
<comment type="similarity">
    <text evidence="11 12">Belongs to the arginase family.</text>
</comment>
<evidence type="ECO:0000256" key="1">
    <source>
        <dbReference type="ARBA" id="ARBA00005098"/>
    </source>
</evidence>
<keyword evidence="7 12" id="KW-0378">Hydrolase</keyword>
<evidence type="ECO:0000256" key="2">
    <source>
        <dbReference type="ARBA" id="ARBA00012168"/>
    </source>
</evidence>
<name>A0A0A1WS89_ZEUCU</name>
<evidence type="ECO:0000256" key="5">
    <source>
        <dbReference type="ARBA" id="ARBA00022503"/>
    </source>
</evidence>